<feature type="compositionally biased region" description="Acidic residues" evidence="1">
    <location>
        <begin position="157"/>
        <end position="166"/>
    </location>
</feature>
<feature type="compositionally biased region" description="Basic and acidic residues" evidence="1">
    <location>
        <begin position="167"/>
        <end position="182"/>
    </location>
</feature>
<feature type="compositionally biased region" description="Basic and acidic residues" evidence="1">
    <location>
        <begin position="147"/>
        <end position="156"/>
    </location>
</feature>
<keyword evidence="3" id="KW-1185">Reference proteome</keyword>
<sequence length="260" mass="30224">MIKRALARGMLRRDVERRQNRCAFLTYYSRDSAISAQSALHEKRTLPGKIVWHYEYSDTRELAVGRRRRCIRFAARPLERLQVCGRDIEISIYLVSDDFRPYLMERPLSVRATDAVIFNRDAFASYHYQTITRDLAARRSNGGRFRGAKDIEKTKEDDEEEADEDGGTPRRDGMEMVGDWKPRGGRRRTTSHNRFSAGAVVQAYRKFDQAKSSFRHEITTASSSTVDDLRLRVTLFDSRFLRSFRDENPNTPKCVGYNSF</sequence>
<protein>
    <recommendedName>
        <fullName evidence="4">RRM domain-containing protein</fullName>
    </recommendedName>
</protein>
<proteinExistence type="predicted"/>
<gene>
    <name evidence="2" type="ORF">ALC62_13234</name>
</gene>
<dbReference type="AlphaFoldDB" id="A0A195C5R1"/>
<evidence type="ECO:0008006" key="4">
    <source>
        <dbReference type="Google" id="ProtNLM"/>
    </source>
</evidence>
<dbReference type="EMBL" id="KQ978231">
    <property type="protein sequence ID" value="KYM96182.1"/>
    <property type="molecule type" value="Genomic_DNA"/>
</dbReference>
<evidence type="ECO:0000256" key="1">
    <source>
        <dbReference type="SAM" id="MobiDB-lite"/>
    </source>
</evidence>
<reference evidence="2 3" key="1">
    <citation type="submission" date="2016-03" db="EMBL/GenBank/DDBJ databases">
        <title>Cyphomyrmex costatus WGS genome.</title>
        <authorList>
            <person name="Nygaard S."/>
            <person name="Hu H."/>
            <person name="Boomsma J."/>
            <person name="Zhang G."/>
        </authorList>
    </citation>
    <scope>NUCLEOTIDE SEQUENCE [LARGE SCALE GENOMIC DNA]</scope>
    <source>
        <strain evidence="2">MS0001</strain>
        <tissue evidence="2">Whole body</tissue>
    </source>
</reference>
<accession>A0A195C5R1</accession>
<evidence type="ECO:0000313" key="2">
    <source>
        <dbReference type="EMBL" id="KYM96182.1"/>
    </source>
</evidence>
<dbReference type="Proteomes" id="UP000078542">
    <property type="component" value="Unassembled WGS sequence"/>
</dbReference>
<evidence type="ECO:0000313" key="3">
    <source>
        <dbReference type="Proteomes" id="UP000078542"/>
    </source>
</evidence>
<name>A0A195C5R1_9HYME</name>
<feature type="region of interest" description="Disordered" evidence="1">
    <location>
        <begin position="146"/>
        <end position="190"/>
    </location>
</feature>
<organism evidence="2 3">
    <name type="scientific">Cyphomyrmex costatus</name>
    <dbReference type="NCBI Taxonomy" id="456900"/>
    <lineage>
        <taxon>Eukaryota</taxon>
        <taxon>Metazoa</taxon>
        <taxon>Ecdysozoa</taxon>
        <taxon>Arthropoda</taxon>
        <taxon>Hexapoda</taxon>
        <taxon>Insecta</taxon>
        <taxon>Pterygota</taxon>
        <taxon>Neoptera</taxon>
        <taxon>Endopterygota</taxon>
        <taxon>Hymenoptera</taxon>
        <taxon>Apocrita</taxon>
        <taxon>Aculeata</taxon>
        <taxon>Formicoidea</taxon>
        <taxon>Formicidae</taxon>
        <taxon>Myrmicinae</taxon>
        <taxon>Cyphomyrmex</taxon>
    </lineage>
</organism>